<dbReference type="CDD" id="cd04301">
    <property type="entry name" value="NAT_SF"/>
    <property type="match status" value="1"/>
</dbReference>
<dbReference type="InterPro" id="IPR000182">
    <property type="entry name" value="GNAT_dom"/>
</dbReference>
<dbReference type="EC" id="2.3.1.-" evidence="2"/>
<keyword evidence="3" id="KW-1185">Reference proteome</keyword>
<dbReference type="OrthoDB" id="9797989at2"/>
<keyword evidence="2" id="KW-0808">Transferase</keyword>
<dbReference type="Pfam" id="PF13302">
    <property type="entry name" value="Acetyltransf_3"/>
    <property type="match status" value="1"/>
</dbReference>
<dbReference type="Proteomes" id="UP000195918">
    <property type="component" value="Unassembled WGS sequence"/>
</dbReference>
<evidence type="ECO:0000313" key="2">
    <source>
        <dbReference type="EMBL" id="SLM85809.1"/>
    </source>
</evidence>
<dbReference type="PANTHER" id="PTHR39173:SF1">
    <property type="entry name" value="ACETYLTRANSFERASE"/>
    <property type="match status" value="1"/>
</dbReference>
<protein>
    <submittedName>
        <fullName evidence="2">Acetyltransferase</fullName>
        <ecNumber evidence="2">2.3.1.-</ecNumber>
    </submittedName>
</protein>
<accession>A0A1X6WNG1</accession>
<dbReference type="SUPFAM" id="SSF55729">
    <property type="entry name" value="Acyl-CoA N-acyltransferases (Nat)"/>
    <property type="match status" value="1"/>
</dbReference>
<sequence length="176" mass="20041">MSIKLVKVDQVTDQQLFIFKKSFLQEKELIHGSSGLTTAPDIKKWRKQVTKKELKPLKNQTKVTQFMAVDELNNLVGVASVNHQLTGQLQLNGGHIAYSVSKLYRGKGYGKQILKEVLFFSKIELQHSHVLLTCESNNNFSRTVILSSGGILESRIQINQTNIERYWINLNKNNTL</sequence>
<reference evidence="3" key="1">
    <citation type="submission" date="2017-02" db="EMBL/GenBank/DDBJ databases">
        <authorList>
            <person name="Dridi B."/>
        </authorList>
    </citation>
    <scope>NUCLEOTIDE SEQUENCE [LARGE SCALE GENOMIC DNA]</scope>
    <source>
        <strain evidence="3">bH819</strain>
    </source>
</reference>
<evidence type="ECO:0000259" key="1">
    <source>
        <dbReference type="Pfam" id="PF13302"/>
    </source>
</evidence>
<feature type="domain" description="N-acetyltransferase" evidence="1">
    <location>
        <begin position="39"/>
        <end position="149"/>
    </location>
</feature>
<dbReference type="AlphaFoldDB" id="A0A1X6WNG1"/>
<gene>
    <name evidence="2" type="ORF">FM121_06890</name>
</gene>
<name>A0A1X6WNG1_9ENTE</name>
<dbReference type="Gene3D" id="3.40.630.30">
    <property type="match status" value="1"/>
</dbReference>
<keyword evidence="2" id="KW-0012">Acyltransferase</keyword>
<organism evidence="2 3">
    <name type="scientific">Vagococcus fluvialis bH819</name>
    <dbReference type="NCBI Taxonomy" id="1255619"/>
    <lineage>
        <taxon>Bacteria</taxon>
        <taxon>Bacillati</taxon>
        <taxon>Bacillota</taxon>
        <taxon>Bacilli</taxon>
        <taxon>Lactobacillales</taxon>
        <taxon>Enterococcaceae</taxon>
        <taxon>Vagococcus</taxon>
    </lineage>
</organism>
<dbReference type="GO" id="GO:0016747">
    <property type="term" value="F:acyltransferase activity, transferring groups other than amino-acyl groups"/>
    <property type="evidence" value="ECO:0007669"/>
    <property type="project" value="InterPro"/>
</dbReference>
<dbReference type="PANTHER" id="PTHR39173">
    <property type="entry name" value="ACETYLTRANSFERASE"/>
    <property type="match status" value="1"/>
</dbReference>
<dbReference type="RefSeq" id="WP_086951444.1">
    <property type="nucleotide sequence ID" value="NZ_FWFD01000009.1"/>
</dbReference>
<proteinExistence type="predicted"/>
<evidence type="ECO:0000313" key="3">
    <source>
        <dbReference type="Proteomes" id="UP000195918"/>
    </source>
</evidence>
<dbReference type="EMBL" id="FWFD01000009">
    <property type="protein sequence ID" value="SLM85809.1"/>
    <property type="molecule type" value="Genomic_DNA"/>
</dbReference>
<dbReference type="InterPro" id="IPR016181">
    <property type="entry name" value="Acyl_CoA_acyltransferase"/>
</dbReference>